<comment type="subcellular location">
    <subcellularLocation>
        <location evidence="1 6">Nucleus</location>
    </subcellularLocation>
</comment>
<dbReference type="GO" id="GO:0003712">
    <property type="term" value="F:transcription coregulator activity"/>
    <property type="evidence" value="ECO:0007669"/>
    <property type="project" value="InterPro"/>
</dbReference>
<gene>
    <name evidence="6" type="primary">MED6</name>
    <name evidence="8" type="ORF">LAMO00422_LOCUS21613</name>
</gene>
<feature type="region of interest" description="Disordered" evidence="7">
    <location>
        <begin position="243"/>
        <end position="265"/>
    </location>
</feature>
<reference evidence="8" key="1">
    <citation type="submission" date="2021-01" db="EMBL/GenBank/DDBJ databases">
        <authorList>
            <person name="Corre E."/>
            <person name="Pelletier E."/>
            <person name="Niang G."/>
            <person name="Scheremetjew M."/>
            <person name="Finn R."/>
            <person name="Kale V."/>
            <person name="Holt S."/>
            <person name="Cochrane G."/>
            <person name="Meng A."/>
            <person name="Brown T."/>
            <person name="Cohen L."/>
        </authorList>
    </citation>
    <scope>NUCLEOTIDE SEQUENCE</scope>
    <source>
        <strain evidence="8">CCMP2058</strain>
    </source>
</reference>
<dbReference type="Gene3D" id="3.10.450.580">
    <property type="entry name" value="Mediator complex, subunit Med6"/>
    <property type="match status" value="1"/>
</dbReference>
<dbReference type="InterPro" id="IPR007018">
    <property type="entry name" value="Mediator_Med6"/>
</dbReference>
<dbReference type="InterPro" id="IPR038566">
    <property type="entry name" value="Mediator_Med6_sf"/>
</dbReference>
<evidence type="ECO:0000256" key="2">
    <source>
        <dbReference type="ARBA" id="ARBA00007526"/>
    </source>
</evidence>
<evidence type="ECO:0000256" key="5">
    <source>
        <dbReference type="ARBA" id="ARBA00023242"/>
    </source>
</evidence>
<comment type="function">
    <text evidence="6">Component of the Mediator complex, a coactivator involved in the regulated transcription of nearly all RNA polymerase II-dependent genes. Mediator functions as a bridge to convey information from gene-specific regulatory proteins to the basal RNA polymerase II transcription machinery. Mediator is recruited to promoters by direct interactions with regulatory proteins and serves as a scaffold for the assembly of a functional preinitiation complex with RNA polymerase II and the general transcription factors.</text>
</comment>
<keyword evidence="5 6" id="KW-0539">Nucleus</keyword>
<comment type="similarity">
    <text evidence="2 6">Belongs to the Mediator complex subunit 6 family.</text>
</comment>
<keyword evidence="3 6" id="KW-0805">Transcription regulation</keyword>
<evidence type="ECO:0000256" key="7">
    <source>
        <dbReference type="SAM" id="MobiDB-lite"/>
    </source>
</evidence>
<feature type="compositionally biased region" description="Polar residues" evidence="7">
    <location>
        <begin position="256"/>
        <end position="265"/>
    </location>
</feature>
<feature type="compositionally biased region" description="Basic and acidic residues" evidence="7">
    <location>
        <begin position="168"/>
        <end position="190"/>
    </location>
</feature>
<evidence type="ECO:0000313" key="8">
    <source>
        <dbReference type="EMBL" id="CAD8462653.1"/>
    </source>
</evidence>
<dbReference type="PANTHER" id="PTHR13104">
    <property type="entry name" value="MED-6-RELATED"/>
    <property type="match status" value="1"/>
</dbReference>
<keyword evidence="6" id="KW-0010">Activator</keyword>
<feature type="compositionally biased region" description="Basic and acidic residues" evidence="7">
    <location>
        <begin position="243"/>
        <end position="252"/>
    </location>
</feature>
<feature type="region of interest" description="Disordered" evidence="7">
    <location>
        <begin position="154"/>
        <end position="217"/>
    </location>
</feature>
<evidence type="ECO:0000256" key="1">
    <source>
        <dbReference type="ARBA" id="ARBA00004123"/>
    </source>
</evidence>
<accession>A0A7S0H5X1</accession>
<organism evidence="8">
    <name type="scientific">Amorphochlora amoebiformis</name>
    <dbReference type="NCBI Taxonomy" id="1561963"/>
    <lineage>
        <taxon>Eukaryota</taxon>
        <taxon>Sar</taxon>
        <taxon>Rhizaria</taxon>
        <taxon>Cercozoa</taxon>
        <taxon>Chlorarachniophyceae</taxon>
        <taxon>Amorphochlora</taxon>
    </lineage>
</organism>
<dbReference type="Pfam" id="PF04934">
    <property type="entry name" value="Med6"/>
    <property type="match status" value="1"/>
</dbReference>
<evidence type="ECO:0000256" key="6">
    <source>
        <dbReference type="RuleBase" id="RU364143"/>
    </source>
</evidence>
<dbReference type="AlphaFoldDB" id="A0A7S0H5X1"/>
<dbReference type="EMBL" id="HBEM01031720">
    <property type="protein sequence ID" value="CAD8462653.1"/>
    <property type="molecule type" value="Transcribed_RNA"/>
</dbReference>
<comment type="subunit">
    <text evidence="6">Component of the Mediator complex.</text>
</comment>
<evidence type="ECO:0000256" key="3">
    <source>
        <dbReference type="ARBA" id="ARBA00023015"/>
    </source>
</evidence>
<protein>
    <recommendedName>
        <fullName evidence="6">Mediator of RNA polymerase II transcription subunit 6</fullName>
    </recommendedName>
    <alternativeName>
        <fullName evidence="6">Mediator complex subunit 6</fullName>
    </alternativeName>
</protein>
<evidence type="ECO:0000256" key="4">
    <source>
        <dbReference type="ARBA" id="ARBA00023163"/>
    </source>
</evidence>
<sequence>MSRPEDFQNTWRYESWIYFYDLNRMTVLDYFKHSPFYDRTCNNEVVLQQGNSQDRIYEMEGTYYEPDRKTSERDPNYFVIRKLRRERSKGRGGWRVQLLALYYVLGHGPGRGTIFCLPDMHSVLSYNLTTAIHYSKLAFKELSTRVVFNRGEEYTWDHSKQKSPKSPQDTKESKPPKLTTDSKLDGKEEQGDAIEPGIQEEKDKLDPGIQEEEDKVDPGILLLVNDVLGATMRDPDDLARLERERLQREAEARAANTQGPLTGSQ</sequence>
<keyword evidence="4 6" id="KW-0804">Transcription</keyword>
<name>A0A7S0H5X1_9EUKA</name>
<dbReference type="GO" id="GO:0016592">
    <property type="term" value="C:mediator complex"/>
    <property type="evidence" value="ECO:0007669"/>
    <property type="project" value="InterPro"/>
</dbReference>
<dbReference type="GO" id="GO:0006357">
    <property type="term" value="P:regulation of transcription by RNA polymerase II"/>
    <property type="evidence" value="ECO:0007669"/>
    <property type="project" value="InterPro"/>
</dbReference>
<proteinExistence type="inferred from homology"/>